<evidence type="ECO:0000313" key="3">
    <source>
        <dbReference type="EMBL" id="NRN70961.1"/>
    </source>
</evidence>
<dbReference type="Proteomes" id="UP000763557">
    <property type="component" value="Unassembled WGS sequence"/>
</dbReference>
<dbReference type="PANTHER" id="PTHR11712:SF336">
    <property type="entry name" value="3-OXOACYL-[ACYL-CARRIER-PROTEIN] SYNTHASE, MITOCHONDRIAL"/>
    <property type="match status" value="1"/>
</dbReference>
<reference evidence="3 4" key="1">
    <citation type="submission" date="2020-01" db="EMBL/GenBank/DDBJ databases">
        <title>Kibdelosporangium persica a novel Actinomycetes from a hot desert in Iran.</title>
        <authorList>
            <person name="Safaei N."/>
            <person name="Zaburannyi N."/>
            <person name="Mueller R."/>
            <person name="Wink J."/>
        </authorList>
    </citation>
    <scope>NUCLEOTIDE SEQUENCE [LARGE SCALE GENOMIC DNA]</scope>
    <source>
        <strain evidence="3 4">4NS15</strain>
    </source>
</reference>
<evidence type="ECO:0000259" key="2">
    <source>
        <dbReference type="Pfam" id="PF00109"/>
    </source>
</evidence>
<dbReference type="Pfam" id="PF00109">
    <property type="entry name" value="ketoacyl-synt"/>
    <property type="match status" value="1"/>
</dbReference>
<protein>
    <submittedName>
        <fullName evidence="3">Beta-ketoacyl synthase I</fullName>
    </submittedName>
</protein>
<keyword evidence="4" id="KW-1185">Reference proteome</keyword>
<dbReference type="PANTHER" id="PTHR11712">
    <property type="entry name" value="POLYKETIDE SYNTHASE-RELATED"/>
    <property type="match status" value="1"/>
</dbReference>
<sequence length="356" mass="37337">MVNGFAYDRSGDLVISAWAALSPFGVGADAFADGLRFGSVALTEIEDEQVPADVRTAGVIPDFSPRTSLGRRGTRSMDRVTAIAVKTVGMVVEQCGPGLMAAPDRVGLTLGTGSGSVQSVIDFSRDSLTGDRPYDVDPARFPNTVMNKAAAESAIWHHVRGPNTTIAGENATGLLSLSYAARLFRSGRCDRVLVGSVEEYTPQRAWLSWHAGFRAPLGEGAAVFVLEHRDDAADSGRTAQATLVCTRFHAFHEPAGCGPAVTQCVQNALRQAEARPEDVAIVAPSGNDDELAALQDILHDPQWLHCRPLLGDTSAASASFQLAAALVAGRTAAKGTLALITSVDPSGTAGCALLRL</sequence>
<proteinExistence type="predicted"/>
<evidence type="ECO:0000313" key="4">
    <source>
        <dbReference type="Proteomes" id="UP000763557"/>
    </source>
</evidence>
<dbReference type="Gene3D" id="3.40.47.10">
    <property type="match status" value="1"/>
</dbReference>
<organism evidence="3 4">
    <name type="scientific">Kibdelosporangium persicum</name>
    <dbReference type="NCBI Taxonomy" id="2698649"/>
    <lineage>
        <taxon>Bacteria</taxon>
        <taxon>Bacillati</taxon>
        <taxon>Actinomycetota</taxon>
        <taxon>Actinomycetes</taxon>
        <taxon>Pseudonocardiales</taxon>
        <taxon>Pseudonocardiaceae</taxon>
        <taxon>Kibdelosporangium</taxon>
    </lineage>
</organism>
<dbReference type="RefSeq" id="WP_173142129.1">
    <property type="nucleotide sequence ID" value="NZ_CBCSGW010000025.1"/>
</dbReference>
<evidence type="ECO:0000256" key="1">
    <source>
        <dbReference type="ARBA" id="ARBA00022679"/>
    </source>
</evidence>
<name>A0ABX2FHR9_9PSEU</name>
<dbReference type="InterPro" id="IPR016039">
    <property type="entry name" value="Thiolase-like"/>
</dbReference>
<feature type="domain" description="Beta-ketoacyl synthase-like N-terminal" evidence="2">
    <location>
        <begin position="13"/>
        <end position="209"/>
    </location>
</feature>
<dbReference type="InterPro" id="IPR000794">
    <property type="entry name" value="Beta-ketoacyl_synthase"/>
</dbReference>
<keyword evidence="1" id="KW-0808">Transferase</keyword>
<comment type="caution">
    <text evidence="3">The sequence shown here is derived from an EMBL/GenBank/DDBJ whole genome shotgun (WGS) entry which is preliminary data.</text>
</comment>
<dbReference type="SUPFAM" id="SSF53901">
    <property type="entry name" value="Thiolase-like"/>
    <property type="match status" value="2"/>
</dbReference>
<dbReference type="EMBL" id="JAAATY010000048">
    <property type="protein sequence ID" value="NRN70961.1"/>
    <property type="molecule type" value="Genomic_DNA"/>
</dbReference>
<gene>
    <name evidence="3" type="ORF">GC106_82360</name>
</gene>
<dbReference type="InterPro" id="IPR014030">
    <property type="entry name" value="Ketoacyl_synth_N"/>
</dbReference>
<accession>A0ABX2FHR9</accession>